<comment type="caution">
    <text evidence="1">The sequence shown here is derived from an EMBL/GenBank/DDBJ whole genome shotgun (WGS) entry which is preliminary data.</text>
</comment>
<dbReference type="EMBL" id="BAABJM010000007">
    <property type="protein sequence ID" value="GAA5066737.1"/>
    <property type="molecule type" value="Genomic_DNA"/>
</dbReference>
<name>A0ABP9KVP0_9NOCA</name>
<protein>
    <submittedName>
        <fullName evidence="1">Uncharacterized protein</fullName>
    </submittedName>
</protein>
<proteinExistence type="predicted"/>
<organism evidence="1 2">
    <name type="scientific">Nocardia callitridis</name>
    <dbReference type="NCBI Taxonomy" id="648753"/>
    <lineage>
        <taxon>Bacteria</taxon>
        <taxon>Bacillati</taxon>
        <taxon>Actinomycetota</taxon>
        <taxon>Actinomycetes</taxon>
        <taxon>Mycobacteriales</taxon>
        <taxon>Nocardiaceae</taxon>
        <taxon>Nocardia</taxon>
    </lineage>
</organism>
<accession>A0ABP9KVP0</accession>
<sequence>MAGTAVKKTRALKPGDHVRARVGRREVEWTVTGASGGRVHVSFKMKDADEPVSRLYRESQVRSD</sequence>
<keyword evidence="2" id="KW-1185">Reference proteome</keyword>
<evidence type="ECO:0000313" key="1">
    <source>
        <dbReference type="EMBL" id="GAA5066737.1"/>
    </source>
</evidence>
<reference evidence="2" key="1">
    <citation type="journal article" date="2019" name="Int. J. Syst. Evol. Microbiol.">
        <title>The Global Catalogue of Microorganisms (GCM) 10K type strain sequencing project: providing services to taxonomists for standard genome sequencing and annotation.</title>
        <authorList>
            <consortium name="The Broad Institute Genomics Platform"/>
            <consortium name="The Broad Institute Genome Sequencing Center for Infectious Disease"/>
            <person name="Wu L."/>
            <person name="Ma J."/>
        </authorList>
    </citation>
    <scope>NUCLEOTIDE SEQUENCE [LARGE SCALE GENOMIC DNA]</scope>
    <source>
        <strain evidence="2">JCM 18298</strain>
    </source>
</reference>
<gene>
    <name evidence="1" type="ORF">GCM10023318_55260</name>
</gene>
<dbReference type="Proteomes" id="UP001500603">
    <property type="component" value="Unassembled WGS sequence"/>
</dbReference>
<evidence type="ECO:0000313" key="2">
    <source>
        <dbReference type="Proteomes" id="UP001500603"/>
    </source>
</evidence>